<dbReference type="EMBL" id="ML122279">
    <property type="protein sequence ID" value="RPD57683.1"/>
    <property type="molecule type" value="Genomic_DNA"/>
</dbReference>
<dbReference type="OrthoDB" id="2748698at2759"/>
<dbReference type="Proteomes" id="UP000313359">
    <property type="component" value="Unassembled WGS sequence"/>
</dbReference>
<sequence length="260" mass="29395">MPPSRQSKGKRRDPGIDIEALAQQKAKYFRIHAEETHFLASDPTARDKAIAKLYQNPEVKKGPFCANTLVGLDDDPDAFLRAVDEVFENPDRSIDQRVIRMHAAMSGLLVFNQHKIKKPLSNYKGLEWKVHARSHKIHNEWMNKNIPAPHTRLNAFALQGPVQKPLTPPPSRVAPTSTKPLTPNAVDGILSKAKRDDLLKMRFVLEGNIAEDRGVWEVESYCMKRSGDVVYNVLFEDVDEPIPHDEADMRLLLHDSLVAV</sequence>
<reference evidence="1" key="1">
    <citation type="journal article" date="2018" name="Genome Biol. Evol.">
        <title>Genomics and development of Lentinus tigrinus, a white-rot wood-decaying mushroom with dimorphic fruiting bodies.</title>
        <authorList>
            <person name="Wu B."/>
            <person name="Xu Z."/>
            <person name="Knudson A."/>
            <person name="Carlson A."/>
            <person name="Chen N."/>
            <person name="Kovaka S."/>
            <person name="LaButti K."/>
            <person name="Lipzen A."/>
            <person name="Pennachio C."/>
            <person name="Riley R."/>
            <person name="Schakwitz W."/>
            <person name="Umezawa K."/>
            <person name="Ohm R.A."/>
            <person name="Grigoriev I.V."/>
            <person name="Nagy L.G."/>
            <person name="Gibbons J."/>
            <person name="Hibbett D."/>
        </authorList>
    </citation>
    <scope>NUCLEOTIDE SEQUENCE [LARGE SCALE GENOMIC DNA]</scope>
    <source>
        <strain evidence="1">ALCF2SS1-6</strain>
    </source>
</reference>
<evidence type="ECO:0000313" key="2">
    <source>
        <dbReference type="Proteomes" id="UP000313359"/>
    </source>
</evidence>
<dbReference type="AlphaFoldDB" id="A0A5C2S2B4"/>
<name>A0A5C2S2B4_9APHY</name>
<proteinExistence type="predicted"/>
<keyword evidence="2" id="KW-1185">Reference proteome</keyword>
<gene>
    <name evidence="1" type="ORF">L227DRAFT_577672</name>
</gene>
<accession>A0A5C2S2B4</accession>
<protein>
    <submittedName>
        <fullName evidence="1">Uncharacterized protein</fullName>
    </submittedName>
</protein>
<evidence type="ECO:0000313" key="1">
    <source>
        <dbReference type="EMBL" id="RPD57683.1"/>
    </source>
</evidence>
<organism evidence="1 2">
    <name type="scientific">Lentinus tigrinus ALCF2SS1-6</name>
    <dbReference type="NCBI Taxonomy" id="1328759"/>
    <lineage>
        <taxon>Eukaryota</taxon>
        <taxon>Fungi</taxon>
        <taxon>Dikarya</taxon>
        <taxon>Basidiomycota</taxon>
        <taxon>Agaricomycotina</taxon>
        <taxon>Agaricomycetes</taxon>
        <taxon>Polyporales</taxon>
        <taxon>Polyporaceae</taxon>
        <taxon>Lentinus</taxon>
    </lineage>
</organism>